<dbReference type="Proteomes" id="UP000887565">
    <property type="component" value="Unplaced"/>
</dbReference>
<sequence>MFSVAAEPAMWSEQSLVTASIVVSALLALVVNAALLLAVFSNRQMLDHFVLIYSAYIVNNMLCSLSYIYRRVIRLIFINNIYLSYMEKWKCHLLFDILFYAETNYCFFVFTIFTIRFLAIYCPEKFPTFTKKHALGFLGLQFSTCILICSLSYTNLDFENRIYCLIDDVPANPLIAFISGCLMFALLIISILLFTWSLYNIRLNRADGQQQIHGVQRIALLTGVFLTFRVLTFLSEGVALFILMKDQPTASRERIVSVVMLILALGKMFEPIILIIRQT</sequence>
<name>A0A915J0L4_ROMCU</name>
<evidence type="ECO:0000313" key="7">
    <source>
        <dbReference type="Proteomes" id="UP000887565"/>
    </source>
</evidence>
<feature type="transmembrane region" description="Helical" evidence="5">
    <location>
        <begin position="16"/>
        <end position="38"/>
    </location>
</feature>
<feature type="domain" description="G-protein coupled receptors family 1 profile" evidence="6">
    <location>
        <begin position="31"/>
        <end position="274"/>
    </location>
</feature>
<dbReference type="AlphaFoldDB" id="A0A915J0L4"/>
<dbReference type="WBParaSite" id="nRc.2.0.1.t19639-RA">
    <property type="protein sequence ID" value="nRc.2.0.1.t19639-RA"/>
    <property type="gene ID" value="nRc.2.0.1.g19639"/>
</dbReference>
<feature type="transmembrane region" description="Helical" evidence="5">
    <location>
        <begin position="220"/>
        <end position="243"/>
    </location>
</feature>
<dbReference type="SUPFAM" id="SSF81321">
    <property type="entry name" value="Family A G protein-coupled receptor-like"/>
    <property type="match status" value="1"/>
</dbReference>
<keyword evidence="7" id="KW-1185">Reference proteome</keyword>
<dbReference type="GO" id="GO:0016020">
    <property type="term" value="C:membrane"/>
    <property type="evidence" value="ECO:0007669"/>
    <property type="project" value="UniProtKB-SubCell"/>
</dbReference>
<keyword evidence="3 5" id="KW-1133">Transmembrane helix</keyword>
<proteinExistence type="predicted"/>
<evidence type="ECO:0000256" key="1">
    <source>
        <dbReference type="ARBA" id="ARBA00004370"/>
    </source>
</evidence>
<feature type="transmembrane region" description="Helical" evidence="5">
    <location>
        <begin position="97"/>
        <end position="122"/>
    </location>
</feature>
<feature type="transmembrane region" description="Helical" evidence="5">
    <location>
        <begin position="174"/>
        <end position="199"/>
    </location>
</feature>
<feature type="transmembrane region" description="Helical" evidence="5">
    <location>
        <begin position="50"/>
        <end position="69"/>
    </location>
</feature>
<evidence type="ECO:0000313" key="8">
    <source>
        <dbReference type="WBParaSite" id="nRc.2.0.1.t19639-RA"/>
    </source>
</evidence>
<accession>A0A915J0L4</accession>
<keyword evidence="4 5" id="KW-0472">Membrane</keyword>
<reference evidence="8" key="1">
    <citation type="submission" date="2022-11" db="UniProtKB">
        <authorList>
            <consortium name="WormBaseParasite"/>
        </authorList>
    </citation>
    <scope>IDENTIFICATION</scope>
</reference>
<protein>
    <submittedName>
        <fullName evidence="8">G-protein coupled receptors family 1 profile domain-containing protein</fullName>
    </submittedName>
</protein>
<comment type="subcellular location">
    <subcellularLocation>
        <location evidence="1">Membrane</location>
    </subcellularLocation>
</comment>
<dbReference type="PROSITE" id="PS50262">
    <property type="entry name" value="G_PROTEIN_RECEP_F1_2"/>
    <property type="match status" value="1"/>
</dbReference>
<feature type="transmembrane region" description="Helical" evidence="5">
    <location>
        <begin position="134"/>
        <end position="154"/>
    </location>
</feature>
<evidence type="ECO:0000256" key="4">
    <source>
        <dbReference type="ARBA" id="ARBA00023136"/>
    </source>
</evidence>
<feature type="transmembrane region" description="Helical" evidence="5">
    <location>
        <begin position="255"/>
        <end position="276"/>
    </location>
</feature>
<keyword evidence="2 5" id="KW-0812">Transmembrane</keyword>
<evidence type="ECO:0000256" key="3">
    <source>
        <dbReference type="ARBA" id="ARBA00022989"/>
    </source>
</evidence>
<organism evidence="7 8">
    <name type="scientific">Romanomermis culicivorax</name>
    <name type="common">Nematode worm</name>
    <dbReference type="NCBI Taxonomy" id="13658"/>
    <lineage>
        <taxon>Eukaryota</taxon>
        <taxon>Metazoa</taxon>
        <taxon>Ecdysozoa</taxon>
        <taxon>Nematoda</taxon>
        <taxon>Enoplea</taxon>
        <taxon>Dorylaimia</taxon>
        <taxon>Mermithida</taxon>
        <taxon>Mermithoidea</taxon>
        <taxon>Mermithidae</taxon>
        <taxon>Romanomermis</taxon>
    </lineage>
</organism>
<evidence type="ECO:0000256" key="5">
    <source>
        <dbReference type="SAM" id="Phobius"/>
    </source>
</evidence>
<dbReference type="Gene3D" id="1.20.1070.10">
    <property type="entry name" value="Rhodopsin 7-helix transmembrane proteins"/>
    <property type="match status" value="1"/>
</dbReference>
<evidence type="ECO:0000256" key="2">
    <source>
        <dbReference type="ARBA" id="ARBA00022692"/>
    </source>
</evidence>
<evidence type="ECO:0000259" key="6">
    <source>
        <dbReference type="PROSITE" id="PS50262"/>
    </source>
</evidence>
<dbReference type="InterPro" id="IPR017452">
    <property type="entry name" value="GPCR_Rhodpsn_7TM"/>
</dbReference>